<dbReference type="InterPro" id="IPR001818">
    <property type="entry name" value="Pept_M10_metallopeptidase"/>
</dbReference>
<dbReference type="Gene3D" id="2.110.10.10">
    <property type="entry name" value="Hemopexin-like domain"/>
    <property type="match status" value="1"/>
</dbReference>
<keyword evidence="8" id="KW-0482">Metalloprotease</keyword>
<keyword evidence="7" id="KW-0862">Zinc</keyword>
<keyword evidence="6" id="KW-0378">Hydrolase</keyword>
<dbReference type="SMART" id="SM00235">
    <property type="entry name" value="ZnMc"/>
    <property type="match status" value="1"/>
</dbReference>
<feature type="compositionally biased region" description="Acidic residues" evidence="10">
    <location>
        <begin position="203"/>
        <end position="217"/>
    </location>
</feature>
<dbReference type="PROSITE" id="PS51642">
    <property type="entry name" value="HEMOPEXIN_2"/>
    <property type="match status" value="2"/>
</dbReference>
<dbReference type="InterPro" id="IPR018487">
    <property type="entry name" value="Hemopexin-like_repeat"/>
</dbReference>
<dbReference type="SUPFAM" id="SSF47090">
    <property type="entry name" value="PGBD-like"/>
    <property type="match status" value="1"/>
</dbReference>
<evidence type="ECO:0000256" key="4">
    <source>
        <dbReference type="ARBA" id="ARBA00022723"/>
    </source>
</evidence>
<dbReference type="SMART" id="SM00120">
    <property type="entry name" value="HX"/>
    <property type="match status" value="2"/>
</dbReference>
<feature type="non-terminal residue" evidence="12">
    <location>
        <position position="1"/>
    </location>
</feature>
<feature type="region of interest" description="Disordered" evidence="10">
    <location>
        <begin position="431"/>
        <end position="472"/>
    </location>
</feature>
<dbReference type="EMBL" id="JAPWTJ010000720">
    <property type="protein sequence ID" value="KAJ8976146.1"/>
    <property type="molecule type" value="Genomic_DNA"/>
</dbReference>
<feature type="compositionally biased region" description="Basic and acidic residues" evidence="10">
    <location>
        <begin position="433"/>
        <end position="447"/>
    </location>
</feature>
<dbReference type="PRINTS" id="PR00138">
    <property type="entry name" value="MATRIXIN"/>
</dbReference>
<dbReference type="Proteomes" id="UP001162164">
    <property type="component" value="Unassembled WGS sequence"/>
</dbReference>
<feature type="repeat" description="Hemopexin" evidence="9">
    <location>
        <begin position="240"/>
        <end position="285"/>
    </location>
</feature>
<evidence type="ECO:0000256" key="6">
    <source>
        <dbReference type="ARBA" id="ARBA00022801"/>
    </source>
</evidence>
<evidence type="ECO:0000313" key="13">
    <source>
        <dbReference type="Proteomes" id="UP001162164"/>
    </source>
</evidence>
<evidence type="ECO:0000256" key="8">
    <source>
        <dbReference type="ARBA" id="ARBA00023049"/>
    </source>
</evidence>
<keyword evidence="4" id="KW-0479">Metal-binding</keyword>
<dbReference type="SUPFAM" id="SSF50923">
    <property type="entry name" value="Hemopexin-like domain"/>
    <property type="match status" value="1"/>
</dbReference>
<dbReference type="Gene3D" id="3.40.390.10">
    <property type="entry name" value="Collagenase (Catalytic Domain)"/>
    <property type="match status" value="1"/>
</dbReference>
<dbReference type="InterPro" id="IPR002477">
    <property type="entry name" value="Peptidoglycan-bd-like"/>
</dbReference>
<feature type="compositionally biased region" description="Low complexity" evidence="10">
    <location>
        <begin position="462"/>
        <end position="472"/>
    </location>
</feature>
<name>A0ABQ9JD76_9CUCU</name>
<keyword evidence="5" id="KW-0732">Signal</keyword>
<keyword evidence="3" id="KW-0645">Protease</keyword>
<sequence length="497" mass="55573">LYLSQYGYLAPSRGTSGQLLDERTYRKAIEDFQAFAGLNVTGEVDPTTLEAMSLPRCGVKDKVGTGDNRAKRYALQGSRWKVKDLTYKISKYPAKLKRADVDKEIQRAFNVWSEHTDLTFKPKSGQVHIEIRFETGEHGDGDPFDGPGGTLAHAYFLSSVGTPILTLQKTEVSDPVFNLDTDDVEGIQALYGKKTKTSKPFYGDDDDDDFADQDGNFDESHNSGRRTPAPTQPDKSLCQDAKFDTIFNSPEGHTYVFKGQKYWRLTEESVAAGYPKLISRRVAGTSREFGRCFHLQERKDLFLQGIQILEVQGQENGRSLPQGNLGRIHRYPRRFGRGVRPISAPPVKSTYPKPISNWEGVPDNLGAAFQWTNGYTYFYKDNAYYRFNDRAFAVDVTNPPFPRSTAYWWFGCKESPAGTIGTSESRGWLVGEESSKSPFDDTLHSDDVMNDDTGDIQEQTPSSLSSNEAQNSSSRIARPLTLTILVTLTAAFLTSVL</sequence>
<dbReference type="InterPro" id="IPR036365">
    <property type="entry name" value="PGBD-like_sf"/>
</dbReference>
<gene>
    <name evidence="12" type="ORF">NQ317_018085</name>
</gene>
<dbReference type="InterPro" id="IPR021190">
    <property type="entry name" value="Pept_M10A"/>
</dbReference>
<proteinExistence type="inferred from homology"/>
<evidence type="ECO:0000256" key="7">
    <source>
        <dbReference type="ARBA" id="ARBA00022833"/>
    </source>
</evidence>
<feature type="domain" description="Peptidase metallopeptidase" evidence="11">
    <location>
        <begin position="76"/>
        <end position="193"/>
    </location>
</feature>
<comment type="similarity">
    <text evidence="2">Belongs to the peptidase M10A family.</text>
</comment>
<evidence type="ECO:0000259" key="11">
    <source>
        <dbReference type="SMART" id="SM00235"/>
    </source>
</evidence>
<dbReference type="InterPro" id="IPR024079">
    <property type="entry name" value="MetalloPept_cat_dom_sf"/>
</dbReference>
<evidence type="ECO:0000256" key="2">
    <source>
        <dbReference type="ARBA" id="ARBA00010370"/>
    </source>
</evidence>
<accession>A0ABQ9JD76</accession>
<organism evidence="12 13">
    <name type="scientific">Molorchus minor</name>
    <dbReference type="NCBI Taxonomy" id="1323400"/>
    <lineage>
        <taxon>Eukaryota</taxon>
        <taxon>Metazoa</taxon>
        <taxon>Ecdysozoa</taxon>
        <taxon>Arthropoda</taxon>
        <taxon>Hexapoda</taxon>
        <taxon>Insecta</taxon>
        <taxon>Pterygota</taxon>
        <taxon>Neoptera</taxon>
        <taxon>Endopterygota</taxon>
        <taxon>Coleoptera</taxon>
        <taxon>Polyphaga</taxon>
        <taxon>Cucujiformia</taxon>
        <taxon>Chrysomeloidea</taxon>
        <taxon>Cerambycidae</taxon>
        <taxon>Lamiinae</taxon>
        <taxon>Monochamini</taxon>
        <taxon>Molorchus</taxon>
    </lineage>
</organism>
<feature type="region of interest" description="Disordered" evidence="10">
    <location>
        <begin position="202"/>
        <end position="235"/>
    </location>
</feature>
<dbReference type="Pfam" id="PF01471">
    <property type="entry name" value="PG_binding_1"/>
    <property type="match status" value="1"/>
</dbReference>
<evidence type="ECO:0000313" key="12">
    <source>
        <dbReference type="EMBL" id="KAJ8976146.1"/>
    </source>
</evidence>
<dbReference type="Pfam" id="PF00413">
    <property type="entry name" value="Peptidase_M10"/>
    <property type="match status" value="1"/>
</dbReference>
<dbReference type="InterPro" id="IPR036375">
    <property type="entry name" value="Hemopexin-like_dom_sf"/>
</dbReference>
<evidence type="ECO:0000256" key="5">
    <source>
        <dbReference type="ARBA" id="ARBA00022729"/>
    </source>
</evidence>
<evidence type="ECO:0000256" key="1">
    <source>
        <dbReference type="ARBA" id="ARBA00001947"/>
    </source>
</evidence>
<dbReference type="SUPFAM" id="SSF55486">
    <property type="entry name" value="Metalloproteases ('zincins'), catalytic domain"/>
    <property type="match status" value="1"/>
</dbReference>
<comment type="cofactor">
    <cofactor evidence="1">
        <name>Zn(2+)</name>
        <dbReference type="ChEBI" id="CHEBI:29105"/>
    </cofactor>
</comment>
<evidence type="ECO:0000256" key="3">
    <source>
        <dbReference type="ARBA" id="ARBA00022670"/>
    </source>
</evidence>
<comment type="caution">
    <text evidence="12">The sequence shown here is derived from an EMBL/GenBank/DDBJ whole genome shotgun (WGS) entry which is preliminary data.</text>
</comment>
<dbReference type="InterPro" id="IPR006026">
    <property type="entry name" value="Peptidase_Metallo"/>
</dbReference>
<keyword evidence="13" id="KW-1185">Reference proteome</keyword>
<reference evidence="12" key="1">
    <citation type="journal article" date="2023" name="Insect Mol. Biol.">
        <title>Genome sequencing provides insights into the evolution of gene families encoding plant cell wall-degrading enzymes in longhorned beetles.</title>
        <authorList>
            <person name="Shin N.R."/>
            <person name="Okamura Y."/>
            <person name="Kirsch R."/>
            <person name="Pauchet Y."/>
        </authorList>
    </citation>
    <scope>NUCLEOTIDE SEQUENCE</scope>
    <source>
        <strain evidence="12">MMC_N1</strain>
    </source>
</reference>
<feature type="repeat" description="Hemopexin" evidence="9">
    <location>
        <begin position="362"/>
        <end position="412"/>
    </location>
</feature>
<dbReference type="PIRSF" id="PIRSF001191">
    <property type="entry name" value="Peptidase_M10A_matrix"/>
    <property type="match status" value="1"/>
</dbReference>
<dbReference type="Pfam" id="PF00045">
    <property type="entry name" value="Hemopexin"/>
    <property type="match status" value="2"/>
</dbReference>
<protein>
    <recommendedName>
        <fullName evidence="11">Peptidase metallopeptidase domain-containing protein</fullName>
    </recommendedName>
</protein>
<dbReference type="PANTHER" id="PTHR10201">
    <property type="entry name" value="MATRIX METALLOPROTEINASE"/>
    <property type="match status" value="1"/>
</dbReference>
<evidence type="ECO:0000256" key="9">
    <source>
        <dbReference type="PROSITE-ProRule" id="PRU01011"/>
    </source>
</evidence>
<evidence type="ECO:0000256" key="10">
    <source>
        <dbReference type="SAM" id="MobiDB-lite"/>
    </source>
</evidence>
<dbReference type="PANTHER" id="PTHR10201:SF291">
    <property type="entry name" value="MATRIX METALLOPROTEINASE 1, ISOFORM C-RELATED"/>
    <property type="match status" value="1"/>
</dbReference>